<dbReference type="AlphaFoldDB" id="A0A1N7UFM2"/>
<dbReference type="Gene3D" id="3.30.1460.10">
    <property type="match status" value="1"/>
</dbReference>
<dbReference type="InterPro" id="IPR010261">
    <property type="entry name" value="Tir_chaperone"/>
</dbReference>
<dbReference type="SUPFAM" id="SSF69635">
    <property type="entry name" value="Type III secretory system chaperone-like"/>
    <property type="match status" value="1"/>
</dbReference>
<proteinExistence type="predicted"/>
<protein>
    <submittedName>
        <fullName evidence="1">Uncharacterized protein</fullName>
    </submittedName>
</protein>
<organism evidence="1 2">
    <name type="scientific">Pseudomonas simiae</name>
    <dbReference type="NCBI Taxonomy" id="321846"/>
    <lineage>
        <taxon>Bacteria</taxon>
        <taxon>Pseudomonadati</taxon>
        <taxon>Pseudomonadota</taxon>
        <taxon>Gammaproteobacteria</taxon>
        <taxon>Pseudomonadales</taxon>
        <taxon>Pseudomonadaceae</taxon>
        <taxon>Pseudomonas</taxon>
    </lineage>
</organism>
<evidence type="ECO:0000313" key="2">
    <source>
        <dbReference type="Proteomes" id="UP000027308"/>
    </source>
</evidence>
<dbReference type="EMBL" id="CP007637">
    <property type="protein sequence ID" value="AIB34649.1"/>
    <property type="molecule type" value="Genomic_DNA"/>
</dbReference>
<dbReference type="Pfam" id="PF05932">
    <property type="entry name" value="CesT"/>
    <property type="match status" value="1"/>
</dbReference>
<evidence type="ECO:0000313" key="1">
    <source>
        <dbReference type="EMBL" id="AIB34649.1"/>
    </source>
</evidence>
<name>A0A1N7UFM2_9PSED</name>
<dbReference type="Proteomes" id="UP000027308">
    <property type="component" value="Chromosome"/>
</dbReference>
<sequence length="130" mass="14852">MKELFSEYLRNGTGELTLFENDEAVVLRHCSGTLLLSVQLARHSRNESMLVSWMRLGAVSLAHFQGALALSPDSGDLWLIHCVPNPHDEQHLLHCIESLLNQRDTWRATVARLNKPIHQLKPTWLRSLLH</sequence>
<gene>
    <name evidence="1" type="ORF">PS417_03525</name>
</gene>
<dbReference type="OrthoDB" id="7006103at2"/>
<accession>A0A1N7UFM2</accession>
<reference evidence="1 2" key="1">
    <citation type="submission" date="2014-05" db="EMBL/GenBank/DDBJ databases">
        <title>Pseudomonas simiae WCS417.</title>
        <authorList>
            <person name="Berendsen R.L."/>
        </authorList>
    </citation>
    <scope>NUCLEOTIDE SEQUENCE [LARGE SCALE GENOMIC DNA]</scope>
    <source>
        <strain evidence="1 2">WCS417</strain>
    </source>
</reference>